<organism evidence="2 3">
    <name type="scientific">Crucibulum laeve</name>
    <dbReference type="NCBI Taxonomy" id="68775"/>
    <lineage>
        <taxon>Eukaryota</taxon>
        <taxon>Fungi</taxon>
        <taxon>Dikarya</taxon>
        <taxon>Basidiomycota</taxon>
        <taxon>Agaricomycotina</taxon>
        <taxon>Agaricomycetes</taxon>
        <taxon>Agaricomycetidae</taxon>
        <taxon>Agaricales</taxon>
        <taxon>Agaricineae</taxon>
        <taxon>Nidulariaceae</taxon>
        <taxon>Crucibulum</taxon>
    </lineage>
</organism>
<feature type="compositionally biased region" description="Polar residues" evidence="1">
    <location>
        <begin position="45"/>
        <end position="66"/>
    </location>
</feature>
<accession>A0A5C3MKB7</accession>
<evidence type="ECO:0000313" key="2">
    <source>
        <dbReference type="EMBL" id="TFK45143.1"/>
    </source>
</evidence>
<dbReference type="Proteomes" id="UP000308652">
    <property type="component" value="Unassembled WGS sequence"/>
</dbReference>
<reference evidence="2 3" key="1">
    <citation type="journal article" date="2019" name="Nat. Ecol. Evol.">
        <title>Megaphylogeny resolves global patterns of mushroom evolution.</title>
        <authorList>
            <person name="Varga T."/>
            <person name="Krizsan K."/>
            <person name="Foldi C."/>
            <person name="Dima B."/>
            <person name="Sanchez-Garcia M."/>
            <person name="Sanchez-Ramirez S."/>
            <person name="Szollosi G.J."/>
            <person name="Szarkandi J.G."/>
            <person name="Papp V."/>
            <person name="Albert L."/>
            <person name="Andreopoulos W."/>
            <person name="Angelini C."/>
            <person name="Antonin V."/>
            <person name="Barry K.W."/>
            <person name="Bougher N.L."/>
            <person name="Buchanan P."/>
            <person name="Buyck B."/>
            <person name="Bense V."/>
            <person name="Catcheside P."/>
            <person name="Chovatia M."/>
            <person name="Cooper J."/>
            <person name="Damon W."/>
            <person name="Desjardin D."/>
            <person name="Finy P."/>
            <person name="Geml J."/>
            <person name="Haridas S."/>
            <person name="Hughes K."/>
            <person name="Justo A."/>
            <person name="Karasinski D."/>
            <person name="Kautmanova I."/>
            <person name="Kiss B."/>
            <person name="Kocsube S."/>
            <person name="Kotiranta H."/>
            <person name="LaButti K.M."/>
            <person name="Lechner B.E."/>
            <person name="Liimatainen K."/>
            <person name="Lipzen A."/>
            <person name="Lukacs Z."/>
            <person name="Mihaltcheva S."/>
            <person name="Morgado L.N."/>
            <person name="Niskanen T."/>
            <person name="Noordeloos M.E."/>
            <person name="Ohm R.A."/>
            <person name="Ortiz-Santana B."/>
            <person name="Ovrebo C."/>
            <person name="Racz N."/>
            <person name="Riley R."/>
            <person name="Savchenko A."/>
            <person name="Shiryaev A."/>
            <person name="Soop K."/>
            <person name="Spirin V."/>
            <person name="Szebenyi C."/>
            <person name="Tomsovsky M."/>
            <person name="Tulloss R.E."/>
            <person name="Uehling J."/>
            <person name="Grigoriev I.V."/>
            <person name="Vagvolgyi C."/>
            <person name="Papp T."/>
            <person name="Martin F.M."/>
            <person name="Miettinen O."/>
            <person name="Hibbett D.S."/>
            <person name="Nagy L.G."/>
        </authorList>
    </citation>
    <scope>NUCLEOTIDE SEQUENCE [LARGE SCALE GENOMIC DNA]</scope>
    <source>
        <strain evidence="2 3">CBS 166.37</strain>
    </source>
</reference>
<dbReference type="EMBL" id="ML213590">
    <property type="protein sequence ID" value="TFK45143.1"/>
    <property type="molecule type" value="Genomic_DNA"/>
</dbReference>
<evidence type="ECO:0000313" key="3">
    <source>
        <dbReference type="Proteomes" id="UP000308652"/>
    </source>
</evidence>
<evidence type="ECO:0000256" key="1">
    <source>
        <dbReference type="SAM" id="MobiDB-lite"/>
    </source>
</evidence>
<feature type="region of interest" description="Disordered" evidence="1">
    <location>
        <begin position="31"/>
        <end position="66"/>
    </location>
</feature>
<proteinExistence type="predicted"/>
<gene>
    <name evidence="2" type="ORF">BDQ12DRAFT_718243</name>
</gene>
<sequence>MLLSPTSPSLTSTLLVHMTVLGFHLKVCKDNHKKAPKPDRKTFEKSTQPACTQKQTETGTTPSNSEIVFEPNRYAALAKDSHVDEAANISEALTEAAFIASSLRCLSVSESFKPDLVNFTVPPNSPVSAKPSFGSIPFPVVSSRPN</sequence>
<keyword evidence="3" id="KW-1185">Reference proteome</keyword>
<name>A0A5C3MKB7_9AGAR</name>
<dbReference type="AlphaFoldDB" id="A0A5C3MKB7"/>
<protein>
    <submittedName>
        <fullName evidence="2">Uncharacterized protein</fullName>
    </submittedName>
</protein>